<dbReference type="OrthoDB" id="2433606at2759"/>
<evidence type="ECO:0000256" key="1">
    <source>
        <dbReference type="SAM" id="MobiDB-lite"/>
    </source>
</evidence>
<feature type="region of interest" description="Disordered" evidence="1">
    <location>
        <begin position="84"/>
        <end position="148"/>
    </location>
</feature>
<feature type="non-terminal residue" evidence="2">
    <location>
        <position position="1"/>
    </location>
</feature>
<evidence type="ECO:0000313" key="2">
    <source>
        <dbReference type="EMBL" id="KAF9926355.1"/>
    </source>
</evidence>
<dbReference type="Proteomes" id="UP000749646">
    <property type="component" value="Unassembled WGS sequence"/>
</dbReference>
<feature type="compositionally biased region" description="Basic and acidic residues" evidence="1">
    <location>
        <begin position="94"/>
        <end position="105"/>
    </location>
</feature>
<proteinExistence type="predicted"/>
<name>A0A9P6IKC6_9FUNG</name>
<organism evidence="2 3">
    <name type="scientific">Modicella reniformis</name>
    <dbReference type="NCBI Taxonomy" id="1440133"/>
    <lineage>
        <taxon>Eukaryota</taxon>
        <taxon>Fungi</taxon>
        <taxon>Fungi incertae sedis</taxon>
        <taxon>Mucoromycota</taxon>
        <taxon>Mortierellomycotina</taxon>
        <taxon>Mortierellomycetes</taxon>
        <taxon>Mortierellales</taxon>
        <taxon>Mortierellaceae</taxon>
        <taxon>Modicella</taxon>
    </lineage>
</organism>
<keyword evidence="3" id="KW-1185">Reference proteome</keyword>
<gene>
    <name evidence="2" type="ORF">BGZ65_007323</name>
</gene>
<protein>
    <submittedName>
        <fullName evidence="2">Uncharacterized protein</fullName>
    </submittedName>
</protein>
<reference evidence="2" key="1">
    <citation type="journal article" date="2020" name="Fungal Divers.">
        <title>Resolving the Mortierellaceae phylogeny through synthesis of multi-gene phylogenetics and phylogenomics.</title>
        <authorList>
            <person name="Vandepol N."/>
            <person name="Liber J."/>
            <person name="Desiro A."/>
            <person name="Na H."/>
            <person name="Kennedy M."/>
            <person name="Barry K."/>
            <person name="Grigoriev I.V."/>
            <person name="Miller A.N."/>
            <person name="O'Donnell K."/>
            <person name="Stajich J.E."/>
            <person name="Bonito G."/>
        </authorList>
    </citation>
    <scope>NUCLEOTIDE SEQUENCE</scope>
    <source>
        <strain evidence="2">MES-2147</strain>
    </source>
</reference>
<sequence>MVFGNVVSSPRGSLSPQQSLELANVYLEGANKAKDSDVALVLCHDTEVSLYQAKKGVKRAEDQTLREGVATAYIELGRALDSRGRQTEAQSSYKKGEKLGAKVRDQSPLAPSSDLNTTDHSLESAANNQISDSAIKMQSTSSQNQHKKDNMISTHIFAEDVLPPTLVSKLPVPDERLHDTPQLACCLSLLKASHSLDDILEPVARNWIQTVEKEEDEQERLKVLAIDVIRAYKRDELKDAKAVAEIVCLSPALDKDTFRDLLTQFYDG</sequence>
<dbReference type="AlphaFoldDB" id="A0A9P6IKC6"/>
<evidence type="ECO:0000313" key="3">
    <source>
        <dbReference type="Proteomes" id="UP000749646"/>
    </source>
</evidence>
<dbReference type="EMBL" id="JAAAHW010010414">
    <property type="protein sequence ID" value="KAF9926355.1"/>
    <property type="molecule type" value="Genomic_DNA"/>
</dbReference>
<comment type="caution">
    <text evidence="2">The sequence shown here is derived from an EMBL/GenBank/DDBJ whole genome shotgun (WGS) entry which is preliminary data.</text>
</comment>
<feature type="compositionally biased region" description="Polar residues" evidence="1">
    <location>
        <begin position="109"/>
        <end position="144"/>
    </location>
</feature>
<accession>A0A9P6IKC6</accession>